<dbReference type="InterPro" id="IPR018506">
    <property type="entry name" value="Cyt_B5_heme-BS"/>
</dbReference>
<keyword evidence="1 5" id="KW-0349">Heme</keyword>
<reference evidence="8 9" key="1">
    <citation type="submission" date="2023-03" db="EMBL/GenBank/DDBJ databases">
        <title>High-quality genome of Scylla paramamosain provides insights in environmental adaptation.</title>
        <authorList>
            <person name="Zhang L."/>
        </authorList>
    </citation>
    <scope>NUCLEOTIDE SEQUENCE [LARGE SCALE GENOMIC DNA]</scope>
    <source>
        <strain evidence="8">LZ_2023a</strain>
        <tissue evidence="8">Muscle</tissue>
    </source>
</reference>
<evidence type="ECO:0000256" key="2">
    <source>
        <dbReference type="ARBA" id="ARBA00022723"/>
    </source>
</evidence>
<evidence type="ECO:0000313" key="9">
    <source>
        <dbReference type="Proteomes" id="UP001487740"/>
    </source>
</evidence>
<dbReference type="SUPFAM" id="SSF55856">
    <property type="entry name" value="Cytochrome b5-like heme/steroid binding domain"/>
    <property type="match status" value="1"/>
</dbReference>
<dbReference type="InterPro" id="IPR001199">
    <property type="entry name" value="Cyt_B5-like_heme/steroid-bd"/>
</dbReference>
<dbReference type="Proteomes" id="UP001487740">
    <property type="component" value="Unassembled WGS sequence"/>
</dbReference>
<accession>A0AAW0UJZ0</accession>
<comment type="similarity">
    <text evidence="4 5">Belongs to the cytochrome b5 family.</text>
</comment>
<name>A0AAW0UJZ0_SCYPA</name>
<evidence type="ECO:0000256" key="6">
    <source>
        <dbReference type="SAM" id="MobiDB-lite"/>
    </source>
</evidence>
<keyword evidence="3 5" id="KW-0408">Iron</keyword>
<dbReference type="PANTHER" id="PTHR19359">
    <property type="entry name" value="CYTOCHROME B5"/>
    <property type="match status" value="1"/>
</dbReference>
<keyword evidence="9" id="KW-1185">Reference proteome</keyword>
<dbReference type="SMART" id="SM01117">
    <property type="entry name" value="Cyt-b5"/>
    <property type="match status" value="1"/>
</dbReference>
<dbReference type="GO" id="GO:0020037">
    <property type="term" value="F:heme binding"/>
    <property type="evidence" value="ECO:0007669"/>
    <property type="project" value="UniProtKB-UniRule"/>
</dbReference>
<dbReference type="GO" id="GO:0046872">
    <property type="term" value="F:metal ion binding"/>
    <property type="evidence" value="ECO:0007669"/>
    <property type="project" value="UniProtKB-UniRule"/>
</dbReference>
<keyword evidence="2 5" id="KW-0479">Metal-binding</keyword>
<evidence type="ECO:0000313" key="8">
    <source>
        <dbReference type="EMBL" id="KAK8399135.1"/>
    </source>
</evidence>
<evidence type="ECO:0000256" key="5">
    <source>
        <dbReference type="RuleBase" id="RU362121"/>
    </source>
</evidence>
<comment type="caution">
    <text evidence="8">The sequence shown here is derived from an EMBL/GenBank/DDBJ whole genome shotgun (WGS) entry which is preliminary data.</text>
</comment>
<feature type="region of interest" description="Disordered" evidence="6">
    <location>
        <begin position="48"/>
        <end position="91"/>
    </location>
</feature>
<dbReference type="PROSITE" id="PS50255">
    <property type="entry name" value="CYTOCHROME_B5_2"/>
    <property type="match status" value="1"/>
</dbReference>
<dbReference type="PRINTS" id="PR00363">
    <property type="entry name" value="CYTOCHROMEB5"/>
</dbReference>
<evidence type="ECO:0000256" key="1">
    <source>
        <dbReference type="ARBA" id="ARBA00022617"/>
    </source>
</evidence>
<evidence type="ECO:0000259" key="7">
    <source>
        <dbReference type="PROSITE" id="PS50255"/>
    </source>
</evidence>
<proteinExistence type="inferred from homology"/>
<protein>
    <recommendedName>
        <fullName evidence="7">Cytochrome b5 heme-binding domain-containing protein</fullName>
    </recommendedName>
</protein>
<feature type="compositionally biased region" description="Basic and acidic residues" evidence="6">
    <location>
        <begin position="48"/>
        <end position="58"/>
    </location>
</feature>
<dbReference type="Gene3D" id="3.10.120.10">
    <property type="entry name" value="Cytochrome b5-like heme/steroid binding domain"/>
    <property type="match status" value="1"/>
</dbReference>
<feature type="compositionally biased region" description="Basic and acidic residues" evidence="6">
    <location>
        <begin position="82"/>
        <end position="91"/>
    </location>
</feature>
<dbReference type="PROSITE" id="PS00191">
    <property type="entry name" value="CYTOCHROME_B5_1"/>
    <property type="match status" value="1"/>
</dbReference>
<dbReference type="PANTHER" id="PTHR19359:SF41">
    <property type="entry name" value="GEO08203P1"/>
    <property type="match status" value="1"/>
</dbReference>
<feature type="domain" description="Cytochrome b5 heme-binding" evidence="7">
    <location>
        <begin position="194"/>
        <end position="270"/>
    </location>
</feature>
<dbReference type="EMBL" id="JARAKH010000012">
    <property type="protein sequence ID" value="KAK8399135.1"/>
    <property type="molecule type" value="Genomic_DNA"/>
</dbReference>
<dbReference type="InterPro" id="IPR050668">
    <property type="entry name" value="Cytochrome_b5"/>
</dbReference>
<dbReference type="Pfam" id="PF00173">
    <property type="entry name" value="Cyt-b5"/>
    <property type="match status" value="1"/>
</dbReference>
<dbReference type="GO" id="GO:0016020">
    <property type="term" value="C:membrane"/>
    <property type="evidence" value="ECO:0007669"/>
    <property type="project" value="TreeGrafter"/>
</dbReference>
<dbReference type="AlphaFoldDB" id="A0AAW0UJZ0"/>
<feature type="compositionally biased region" description="Low complexity" evidence="6">
    <location>
        <begin position="59"/>
        <end position="71"/>
    </location>
</feature>
<evidence type="ECO:0000256" key="3">
    <source>
        <dbReference type="ARBA" id="ARBA00023004"/>
    </source>
</evidence>
<organism evidence="8 9">
    <name type="scientific">Scylla paramamosain</name>
    <name type="common">Mud crab</name>
    <dbReference type="NCBI Taxonomy" id="85552"/>
    <lineage>
        <taxon>Eukaryota</taxon>
        <taxon>Metazoa</taxon>
        <taxon>Ecdysozoa</taxon>
        <taxon>Arthropoda</taxon>
        <taxon>Crustacea</taxon>
        <taxon>Multicrustacea</taxon>
        <taxon>Malacostraca</taxon>
        <taxon>Eumalacostraca</taxon>
        <taxon>Eucarida</taxon>
        <taxon>Decapoda</taxon>
        <taxon>Pleocyemata</taxon>
        <taxon>Brachyura</taxon>
        <taxon>Eubrachyura</taxon>
        <taxon>Portunoidea</taxon>
        <taxon>Portunidae</taxon>
        <taxon>Portuninae</taxon>
        <taxon>Scylla</taxon>
    </lineage>
</organism>
<evidence type="ECO:0000256" key="4">
    <source>
        <dbReference type="ARBA" id="ARBA00038168"/>
    </source>
</evidence>
<gene>
    <name evidence="8" type="ORF">O3P69_004302</name>
</gene>
<sequence>MVWRSRGTNGGSTQSVWLRAASKAFSHDNILFLCDECLKVVKTKLQSRVKEGTEDKETQTSTDTTQDKSTQIMTKDQSAQEGAKDPHKDKSVLTEARMSLGLRNITRATVIALHPNIRPCYSSFLAMAATMKQTYAETPLHMLQPKALFDFASQTLGFVTQSLGYRQPDSYSTDNEDNSLCHFDVREKDEETGLDIYTLNEVADHETFDDCWIVLFDKVFDMTNFLLEHPGGEDVILENAGRDATLAFRGVGHSTLALRALDDYLIGIVCHGERIYTNQNSYRRETR</sequence>
<dbReference type="InterPro" id="IPR036400">
    <property type="entry name" value="Cyt_B5-like_heme/steroid_sf"/>
</dbReference>